<evidence type="ECO:0000259" key="1">
    <source>
        <dbReference type="Pfam" id="PF12950"/>
    </source>
</evidence>
<protein>
    <submittedName>
        <fullName evidence="2">TaqI-like C-terminal specificity domain-containing protein</fullName>
    </submittedName>
</protein>
<keyword evidence="3" id="KW-1185">Reference proteome</keyword>
<accession>A0ABW3STG6</accession>
<dbReference type="Pfam" id="PF12950">
    <property type="entry name" value="TaqI_C"/>
    <property type="match status" value="1"/>
</dbReference>
<dbReference type="Proteomes" id="UP001597094">
    <property type="component" value="Unassembled WGS sequence"/>
</dbReference>
<sequence>MRDNTHIILNKECSKYNIKYILVLLNSHLLNWYYWTINPEKGEAMAQVKAFHLGMLPFVKLSQEAQQPFIEKADQMLSLNKELQEVSQKFQRTLGRKFGLTELPKKLQEWYLLSYDAFIKELAKKKVKLSLSEEAEWEEYFNQQAQKALALQKSIQITDAEIDQLVYQLYHLTEEEIAIVEGREAMAEAVDS</sequence>
<proteinExistence type="predicted"/>
<organism evidence="2 3">
    <name type="scientific">Pontibacter rugosus</name>
    <dbReference type="NCBI Taxonomy" id="1745966"/>
    <lineage>
        <taxon>Bacteria</taxon>
        <taxon>Pseudomonadati</taxon>
        <taxon>Bacteroidota</taxon>
        <taxon>Cytophagia</taxon>
        <taxon>Cytophagales</taxon>
        <taxon>Hymenobacteraceae</taxon>
        <taxon>Pontibacter</taxon>
    </lineage>
</organism>
<comment type="caution">
    <text evidence="2">The sequence shown here is derived from an EMBL/GenBank/DDBJ whole genome shotgun (WGS) entry which is preliminary data.</text>
</comment>
<feature type="domain" description="TaqI-like C-terminal specificity" evidence="1">
    <location>
        <begin position="4"/>
        <end position="57"/>
    </location>
</feature>
<reference evidence="3" key="1">
    <citation type="journal article" date="2019" name="Int. J. Syst. Evol. Microbiol.">
        <title>The Global Catalogue of Microorganisms (GCM) 10K type strain sequencing project: providing services to taxonomists for standard genome sequencing and annotation.</title>
        <authorList>
            <consortium name="The Broad Institute Genomics Platform"/>
            <consortium name="The Broad Institute Genome Sequencing Center for Infectious Disease"/>
            <person name="Wu L."/>
            <person name="Ma J."/>
        </authorList>
    </citation>
    <scope>NUCLEOTIDE SEQUENCE [LARGE SCALE GENOMIC DNA]</scope>
    <source>
        <strain evidence="3">JCM 31319</strain>
    </source>
</reference>
<dbReference type="EMBL" id="JBHTLD010000232">
    <property type="protein sequence ID" value="MFD1188219.1"/>
    <property type="molecule type" value="Genomic_DNA"/>
</dbReference>
<evidence type="ECO:0000313" key="2">
    <source>
        <dbReference type="EMBL" id="MFD1188219.1"/>
    </source>
</evidence>
<name>A0ABW3STG6_9BACT</name>
<dbReference type="RefSeq" id="WP_377531417.1">
    <property type="nucleotide sequence ID" value="NZ_JBHTLD010000232.1"/>
</dbReference>
<evidence type="ECO:0000313" key="3">
    <source>
        <dbReference type="Proteomes" id="UP001597094"/>
    </source>
</evidence>
<gene>
    <name evidence="2" type="ORF">ACFQ2O_18545</name>
</gene>
<dbReference type="InterPro" id="IPR025931">
    <property type="entry name" value="TaqI_C"/>
</dbReference>